<keyword evidence="2" id="KW-1133">Transmembrane helix</keyword>
<evidence type="ECO:0000256" key="2">
    <source>
        <dbReference type="SAM" id="Phobius"/>
    </source>
</evidence>
<evidence type="ECO:0000313" key="3">
    <source>
        <dbReference type="EMBL" id="KZT53345.1"/>
    </source>
</evidence>
<organism evidence="3 4">
    <name type="scientific">Calocera cornea HHB12733</name>
    <dbReference type="NCBI Taxonomy" id="1353952"/>
    <lineage>
        <taxon>Eukaryota</taxon>
        <taxon>Fungi</taxon>
        <taxon>Dikarya</taxon>
        <taxon>Basidiomycota</taxon>
        <taxon>Agaricomycotina</taxon>
        <taxon>Dacrymycetes</taxon>
        <taxon>Dacrymycetales</taxon>
        <taxon>Dacrymycetaceae</taxon>
        <taxon>Calocera</taxon>
    </lineage>
</organism>
<dbReference type="InParanoid" id="A0A165DQZ7"/>
<feature type="region of interest" description="Disordered" evidence="1">
    <location>
        <begin position="246"/>
        <end position="280"/>
    </location>
</feature>
<keyword evidence="4" id="KW-1185">Reference proteome</keyword>
<proteinExistence type="predicted"/>
<evidence type="ECO:0000256" key="1">
    <source>
        <dbReference type="SAM" id="MobiDB-lite"/>
    </source>
</evidence>
<sequence>MFSQMDGIDSTVGLFLAINGTFIGLNAAAAHHTESVELQTLLMAHPTDKLNAAEAQPMNEICNVSGVESGAQTMVGYPAVYGVMDPFVDAIIQAYHKANAVKLKVFKQGWWDWWNVLVGIGISMKPGTGWLPAIWAFLKQLNAKISGILVITIGLLLCFFVCLRHIFMAIAGNYCVQILMGCIVLFVSLMSETVFCIFLKDTVLGRYIQAGFKVIVGLLGKRVQTGIGMRGDWRLGGGDWRLGQREAGKHKQGGGLSWDGNQDIDKQLKDPRDKVEKQNI</sequence>
<protein>
    <submittedName>
        <fullName evidence="3">Uncharacterized protein</fullName>
    </submittedName>
</protein>
<feature type="transmembrane region" description="Helical" evidence="2">
    <location>
        <begin position="178"/>
        <end position="199"/>
    </location>
</feature>
<gene>
    <name evidence="3" type="ORF">CALCODRAFT_511488</name>
</gene>
<dbReference type="Proteomes" id="UP000076842">
    <property type="component" value="Unassembled WGS sequence"/>
</dbReference>
<feature type="compositionally biased region" description="Basic and acidic residues" evidence="1">
    <location>
        <begin position="263"/>
        <end position="280"/>
    </location>
</feature>
<accession>A0A165DQZ7</accession>
<keyword evidence="2" id="KW-0812">Transmembrane</keyword>
<reference evidence="3 4" key="1">
    <citation type="journal article" date="2016" name="Mol. Biol. Evol.">
        <title>Comparative Genomics of Early-Diverging Mushroom-Forming Fungi Provides Insights into the Origins of Lignocellulose Decay Capabilities.</title>
        <authorList>
            <person name="Nagy L.G."/>
            <person name="Riley R."/>
            <person name="Tritt A."/>
            <person name="Adam C."/>
            <person name="Daum C."/>
            <person name="Floudas D."/>
            <person name="Sun H."/>
            <person name="Yadav J.S."/>
            <person name="Pangilinan J."/>
            <person name="Larsson K.H."/>
            <person name="Matsuura K."/>
            <person name="Barry K."/>
            <person name="Labutti K."/>
            <person name="Kuo R."/>
            <person name="Ohm R.A."/>
            <person name="Bhattacharya S.S."/>
            <person name="Shirouzu T."/>
            <person name="Yoshinaga Y."/>
            <person name="Martin F.M."/>
            <person name="Grigoriev I.V."/>
            <person name="Hibbett D.S."/>
        </authorList>
    </citation>
    <scope>NUCLEOTIDE SEQUENCE [LARGE SCALE GENOMIC DNA]</scope>
    <source>
        <strain evidence="3 4">HHB12733</strain>
    </source>
</reference>
<dbReference type="EMBL" id="KV424040">
    <property type="protein sequence ID" value="KZT53345.1"/>
    <property type="molecule type" value="Genomic_DNA"/>
</dbReference>
<feature type="transmembrane region" description="Helical" evidence="2">
    <location>
        <begin position="113"/>
        <end position="138"/>
    </location>
</feature>
<name>A0A165DQZ7_9BASI</name>
<evidence type="ECO:0000313" key="4">
    <source>
        <dbReference type="Proteomes" id="UP000076842"/>
    </source>
</evidence>
<feature type="transmembrane region" description="Helical" evidence="2">
    <location>
        <begin position="145"/>
        <end position="166"/>
    </location>
</feature>
<feature type="transmembrane region" description="Helical" evidence="2">
    <location>
        <begin position="12"/>
        <end position="33"/>
    </location>
</feature>
<keyword evidence="2" id="KW-0472">Membrane</keyword>
<dbReference type="AlphaFoldDB" id="A0A165DQZ7"/>